<evidence type="ECO:0000259" key="4">
    <source>
        <dbReference type="Pfam" id="PF13963"/>
    </source>
</evidence>
<dbReference type="Pfam" id="PF02992">
    <property type="entry name" value="Transposase_21"/>
    <property type="match status" value="1"/>
</dbReference>
<protein>
    <submittedName>
        <fullName evidence="5">Uncharacterized protein</fullName>
    </submittedName>
</protein>
<feature type="compositionally biased region" description="Acidic residues" evidence="1">
    <location>
        <begin position="1125"/>
        <end position="1151"/>
    </location>
</feature>
<comment type="caution">
    <text evidence="5">The sequence shown here is derived from an EMBL/GenBank/DDBJ whole genome shotgun (WGS) entry which is preliminary data.</text>
</comment>
<sequence>MYKRARSWMYHDHLQNNDLSDEFESGVEDFITFSCANPTYMDGTKIRCPCKNCKNKAYKDPEDVRWHLYKYGFIENYFNWTSQGEPIHHERFVERENLLASMSRNDPTQRNDYENMNWDQRMVNDAIGQHNVPEHYDSSPNMSDEGPSESFSTPTTNDSQDLFFRVLESADRPLYGCGTKFSQLQFVSRLMSIKADHNWSETSVTELLLLLRDAHEGPNTIPESFYAMRKLVSDLGLPVHHIDTCRSGCMLFWKDDKDLHHCKFCGEERYKNQKGIGDGETRKLTAVTTLRYLPLAPRLQRLYASVVTASEMTWHKNHVSQEDMMCHPSDSPAWKHFDTTYPRFAKEARNVRLGLCTDGFAPHGQYGKNYSCWPVILTPYNLPPGMCMKSPYMFLTLIIPGPNNPKTKIDVYMQPLIDELKMLWETGVVTFDAARNELFRLHASVLWTISDFPAYGMLSGWSTAGIMSCPICMENTSAFYLKYSRKPCHFDCHRKFLPLNHSYRRDKMSFLKDKIERSAPPPRLNGRELWARVRSIPSAIEEPNEKPSGYGVEHKWTKQSIFWELPYWKNLLIRHNLDLMHTEKNVFDNIFNTVMGVKGKTKDGLVSRKDVALYCSRPGIEVQSDSVGPINKAVYTVTHTQAQCILEWITSLQFPDGYMSNLKRCVNFDESRLMHMKSHDCHVFMQRLIPIAFREMLPPHVWGCLTEISMLFQTLCSVVLDTKAIQDLERTVPILMCNMEKIFPPAFFDHMEHLIIHLPYEAKVAGTAQYRWMYVFERFLRELKKKVKNKAHVEASICQAYITEEISTFASYYFESHVRCKRRRVGRNDDIGGARSRGAFSIFNYPGRGSGKEHHRFVVGEELQIAQTYVLVNCPEVDPYLRQFIENFQGQDESELDKLISSQFAQWFKDFVHSPVNGISDPLLSSLAWGPKSRATTWPMYFINGYNYHTVERGLNKATYNSGVCVRSSNYANSDTDWYGSLEDIIQLDYPGPLGLHVVLFKCSWIDPIRGVRKHHKYNIVDVNFKYKYKVNEPFILAQQAAQVYYASYPSMRKGSDWLCACKTSAKRTLIENVKEDEFAYQPNEPDAVPQIEPIETMPPLRDPSGIELHVDPEDAIEPTNAGQEDSDRDEGNGSDESEDVEVEVEDEGFY</sequence>
<dbReference type="Pfam" id="PF13952">
    <property type="entry name" value="DUF4216"/>
    <property type="match status" value="1"/>
</dbReference>
<dbReference type="Pfam" id="PF13963">
    <property type="entry name" value="Transpos_assoc"/>
    <property type="match status" value="1"/>
</dbReference>
<organism evidence="5 6">
    <name type="scientific">Cuscuta epithymum</name>
    <dbReference type="NCBI Taxonomy" id="186058"/>
    <lineage>
        <taxon>Eukaryota</taxon>
        <taxon>Viridiplantae</taxon>
        <taxon>Streptophyta</taxon>
        <taxon>Embryophyta</taxon>
        <taxon>Tracheophyta</taxon>
        <taxon>Spermatophyta</taxon>
        <taxon>Magnoliopsida</taxon>
        <taxon>eudicotyledons</taxon>
        <taxon>Gunneridae</taxon>
        <taxon>Pentapetalae</taxon>
        <taxon>asterids</taxon>
        <taxon>lamiids</taxon>
        <taxon>Solanales</taxon>
        <taxon>Convolvulaceae</taxon>
        <taxon>Cuscuteae</taxon>
        <taxon>Cuscuta</taxon>
        <taxon>Cuscuta subgen. Cuscuta</taxon>
    </lineage>
</organism>
<dbReference type="Pfam" id="PF13960">
    <property type="entry name" value="DUF4218"/>
    <property type="match status" value="1"/>
</dbReference>
<keyword evidence="6" id="KW-1185">Reference proteome</keyword>
<evidence type="ECO:0000256" key="1">
    <source>
        <dbReference type="SAM" id="MobiDB-lite"/>
    </source>
</evidence>
<dbReference type="Proteomes" id="UP001152523">
    <property type="component" value="Unassembled WGS sequence"/>
</dbReference>
<dbReference type="InterPro" id="IPR029480">
    <property type="entry name" value="Transpos_assoc"/>
</dbReference>
<dbReference type="PANTHER" id="PTHR48258">
    <property type="entry name" value="DUF4218 DOMAIN-CONTAINING PROTEIN-RELATED"/>
    <property type="match status" value="1"/>
</dbReference>
<proteinExistence type="predicted"/>
<reference evidence="5" key="1">
    <citation type="submission" date="2022-07" db="EMBL/GenBank/DDBJ databases">
        <authorList>
            <person name="Macas J."/>
            <person name="Novak P."/>
            <person name="Neumann P."/>
        </authorList>
    </citation>
    <scope>NUCLEOTIDE SEQUENCE</scope>
</reference>
<name>A0AAV0GCI6_9ASTE</name>
<evidence type="ECO:0000313" key="5">
    <source>
        <dbReference type="EMBL" id="CAH9145516.1"/>
    </source>
</evidence>
<dbReference type="AlphaFoldDB" id="A0AAV0GCI6"/>
<evidence type="ECO:0000259" key="2">
    <source>
        <dbReference type="Pfam" id="PF13952"/>
    </source>
</evidence>
<dbReference type="InterPro" id="IPR025312">
    <property type="entry name" value="DUF4216"/>
</dbReference>
<evidence type="ECO:0000259" key="3">
    <source>
        <dbReference type="Pfam" id="PF13960"/>
    </source>
</evidence>
<feature type="region of interest" description="Disordered" evidence="1">
    <location>
        <begin position="1095"/>
        <end position="1151"/>
    </location>
</feature>
<evidence type="ECO:0000313" key="6">
    <source>
        <dbReference type="Proteomes" id="UP001152523"/>
    </source>
</evidence>
<gene>
    <name evidence="5" type="ORF">CEPIT_LOCUS42277</name>
</gene>
<dbReference type="InterPro" id="IPR025452">
    <property type="entry name" value="DUF4218"/>
</dbReference>
<feature type="domain" description="DUF4218" evidence="3">
    <location>
        <begin position="715"/>
        <end position="828"/>
    </location>
</feature>
<dbReference type="EMBL" id="CAMAPF010001079">
    <property type="protein sequence ID" value="CAH9145516.1"/>
    <property type="molecule type" value="Genomic_DNA"/>
</dbReference>
<accession>A0AAV0GCI6</accession>
<feature type="domain" description="DUF4216" evidence="2">
    <location>
        <begin position="986"/>
        <end position="1059"/>
    </location>
</feature>
<dbReference type="PANTHER" id="PTHR48258:SF4">
    <property type="entry name" value="DUF4216 DOMAIN-CONTAINING PROTEIN"/>
    <property type="match status" value="1"/>
</dbReference>
<feature type="domain" description="Transposase-associated" evidence="4">
    <location>
        <begin position="6"/>
        <end position="85"/>
    </location>
</feature>
<dbReference type="InterPro" id="IPR004242">
    <property type="entry name" value="Transposase_21"/>
</dbReference>
<feature type="region of interest" description="Disordered" evidence="1">
    <location>
        <begin position="130"/>
        <end position="157"/>
    </location>
</feature>